<dbReference type="Gene3D" id="1.10.3720.10">
    <property type="entry name" value="MetI-like"/>
    <property type="match status" value="1"/>
</dbReference>
<protein>
    <submittedName>
        <fullName evidence="7">Peptide ABC transporter permease</fullName>
    </submittedName>
</protein>
<feature type="transmembrane region" description="Helical" evidence="5">
    <location>
        <begin position="434"/>
        <end position="459"/>
    </location>
</feature>
<evidence type="ECO:0000313" key="8">
    <source>
        <dbReference type="Proteomes" id="UP001374893"/>
    </source>
</evidence>
<keyword evidence="4 5" id="KW-0472">Membrane</keyword>
<name>A0ABM7RA91_9BACT</name>
<dbReference type="InterPro" id="IPR035906">
    <property type="entry name" value="MetI-like_sf"/>
</dbReference>
<evidence type="ECO:0000313" key="7">
    <source>
        <dbReference type="EMBL" id="BCX46423.1"/>
    </source>
</evidence>
<comment type="subcellular location">
    <subcellularLocation>
        <location evidence="1 5">Cell membrane</location>
        <topology evidence="1 5">Multi-pass membrane protein</topology>
    </subcellularLocation>
</comment>
<feature type="transmembrane region" description="Helical" evidence="5">
    <location>
        <begin position="352"/>
        <end position="370"/>
    </location>
</feature>
<dbReference type="InterPro" id="IPR000515">
    <property type="entry name" value="MetI-like"/>
</dbReference>
<feature type="transmembrane region" description="Helical" evidence="5">
    <location>
        <begin position="376"/>
        <end position="395"/>
    </location>
</feature>
<dbReference type="RefSeq" id="WP_338688013.1">
    <property type="nucleotide sequence ID" value="NZ_AP024702.1"/>
</dbReference>
<gene>
    <name evidence="7" type="ORF">HAHE_03310</name>
</gene>
<keyword evidence="3 5" id="KW-1133">Transmembrane helix</keyword>
<evidence type="ECO:0000256" key="5">
    <source>
        <dbReference type="RuleBase" id="RU363032"/>
    </source>
</evidence>
<evidence type="ECO:0000256" key="4">
    <source>
        <dbReference type="ARBA" id="ARBA00023136"/>
    </source>
</evidence>
<evidence type="ECO:0000256" key="2">
    <source>
        <dbReference type="ARBA" id="ARBA00022692"/>
    </source>
</evidence>
<reference evidence="7 8" key="1">
    <citation type="submission" date="2021-06" db="EMBL/GenBank/DDBJ databases">
        <title>Complete genome of Haloferula helveola possessing various polysaccharide degrading enzymes.</title>
        <authorList>
            <person name="Takami H."/>
            <person name="Huang C."/>
            <person name="Hamasaki K."/>
        </authorList>
    </citation>
    <scope>NUCLEOTIDE SEQUENCE [LARGE SCALE GENOMIC DNA]</scope>
    <source>
        <strain evidence="7 8">CN-1</strain>
    </source>
</reference>
<feature type="domain" description="ABC transmembrane type-1" evidence="6">
    <location>
        <begin position="314"/>
        <end position="501"/>
    </location>
</feature>
<dbReference type="CDD" id="cd06261">
    <property type="entry name" value="TM_PBP2"/>
    <property type="match status" value="1"/>
</dbReference>
<dbReference type="SUPFAM" id="SSF161098">
    <property type="entry name" value="MetI-like"/>
    <property type="match status" value="1"/>
</dbReference>
<feature type="transmembrane region" description="Helical" evidence="5">
    <location>
        <begin position="56"/>
        <end position="79"/>
    </location>
</feature>
<keyword evidence="5" id="KW-0813">Transport</keyword>
<feature type="transmembrane region" description="Helical" evidence="5">
    <location>
        <begin position="100"/>
        <end position="119"/>
    </location>
</feature>
<proteinExistence type="inferred from homology"/>
<dbReference type="Pfam" id="PF00528">
    <property type="entry name" value="BPD_transp_1"/>
    <property type="match status" value="1"/>
</dbReference>
<dbReference type="PROSITE" id="PS50928">
    <property type="entry name" value="ABC_TM1"/>
    <property type="match status" value="1"/>
</dbReference>
<keyword evidence="8" id="KW-1185">Reference proteome</keyword>
<dbReference type="PANTHER" id="PTHR30325">
    <property type="entry name" value="MEMBRANE COMPONENT OF ABC TRANSPORTER"/>
    <property type="match status" value="1"/>
</dbReference>
<feature type="transmembrane region" description="Helical" evidence="5">
    <location>
        <begin position="479"/>
        <end position="501"/>
    </location>
</feature>
<comment type="similarity">
    <text evidence="5">Belongs to the binding-protein-dependent transport system permease family.</text>
</comment>
<feature type="transmembrane region" description="Helical" evidence="5">
    <location>
        <begin position="317"/>
        <end position="340"/>
    </location>
</feature>
<dbReference type="PANTHER" id="PTHR30325:SF0">
    <property type="entry name" value="INNER MEMBRANE ABC TRANSPORTER PERMEASE PROTEIN YEJE"/>
    <property type="match status" value="1"/>
</dbReference>
<organism evidence="7 8">
    <name type="scientific">Haloferula helveola</name>
    <dbReference type="NCBI Taxonomy" id="490095"/>
    <lineage>
        <taxon>Bacteria</taxon>
        <taxon>Pseudomonadati</taxon>
        <taxon>Verrucomicrobiota</taxon>
        <taxon>Verrucomicrobiia</taxon>
        <taxon>Verrucomicrobiales</taxon>
        <taxon>Verrucomicrobiaceae</taxon>
        <taxon>Haloferula</taxon>
    </lineage>
</organism>
<dbReference type="EMBL" id="AP024702">
    <property type="protein sequence ID" value="BCX46423.1"/>
    <property type="molecule type" value="Genomic_DNA"/>
</dbReference>
<keyword evidence="2 5" id="KW-0812">Transmembrane</keyword>
<accession>A0ABM7RA91</accession>
<evidence type="ECO:0000256" key="1">
    <source>
        <dbReference type="ARBA" id="ARBA00004651"/>
    </source>
</evidence>
<dbReference type="Proteomes" id="UP001374893">
    <property type="component" value="Chromosome"/>
</dbReference>
<evidence type="ECO:0000256" key="3">
    <source>
        <dbReference type="ARBA" id="ARBA00022989"/>
    </source>
</evidence>
<sequence length="517" mass="58021">MTFPRKIGLLLALVAIAATAAHFCGLELPSLRWFYSFDGDPNKANDSWFEMWRAEIFGITFSSLLLIAGMLLLAFGGGFQWNPLTLRRMERFRSIGRGYVSFRILIVLLVLAMLDQLLVGKRALAVRYQGEWHFPAFVDHRYPAHFFGAEGEEETNYRELKERLSDTDAVVILAPVPWDPTFDSDDEMELSLPIIDGLISRPDGKTAYNGYAYQHQKDDPTKVMRSGRVREGRLRWDVEVFDVDGDPVGREKWEDGRLVETTVPDNAELAEEGGWVRRIYPPLPPSLQRKHFLGTDKKGWDIAAQLYGGLQVIFKAAIIYLALTYGIGITFGCLMGYFGGVYDLVMQRIMEVMSNVPFLLVVMIICNNIGRDNITLGTILLVFCIFSWIQIAVYLRTSTYKEKARDYASAAKVLGAGTGRVIFRHILPNAISTIVTLVPFSVSSVIAALTALDFLGFGVPDSYPSWGRVLNDGVENLGSPWIVSSVFAIMVTLLLLITFVGEAIREAFDPKKFTTYQ</sequence>
<evidence type="ECO:0000259" key="6">
    <source>
        <dbReference type="PROSITE" id="PS50928"/>
    </source>
</evidence>